<dbReference type="GO" id="GO:0008017">
    <property type="term" value="F:microtubule binding"/>
    <property type="evidence" value="ECO:0007669"/>
    <property type="project" value="InterPro"/>
</dbReference>
<evidence type="ECO:0000256" key="1">
    <source>
        <dbReference type="ARBA" id="ARBA00004177"/>
    </source>
</evidence>
<keyword evidence="10 12" id="KW-0175">Coiled coil</keyword>
<dbReference type="AlphaFoldDB" id="A0A8S1DRD8"/>
<evidence type="ECO:0000256" key="5">
    <source>
        <dbReference type="ARBA" id="ARBA00018971"/>
    </source>
</evidence>
<dbReference type="InterPro" id="IPR001715">
    <property type="entry name" value="CH_dom"/>
</dbReference>
<evidence type="ECO:0000256" key="9">
    <source>
        <dbReference type="ARBA" id="ARBA00022753"/>
    </source>
</evidence>
<comment type="subunit">
    <text evidence="4">Homodimer. Interacts with microtubules via its N-terminus.</text>
</comment>
<evidence type="ECO:0000256" key="8">
    <source>
        <dbReference type="ARBA" id="ARBA00022701"/>
    </source>
</evidence>
<dbReference type="SUPFAM" id="SSF116907">
    <property type="entry name" value="Hook domain"/>
    <property type="match status" value="1"/>
</dbReference>
<evidence type="ECO:0000256" key="7">
    <source>
        <dbReference type="ARBA" id="ARBA00022583"/>
    </source>
</evidence>
<evidence type="ECO:0000256" key="2">
    <source>
        <dbReference type="ARBA" id="ARBA00004245"/>
    </source>
</evidence>
<dbReference type="PANTHER" id="PTHR18947">
    <property type="entry name" value="HOOK PROTEINS"/>
    <property type="match status" value="1"/>
</dbReference>
<protein>
    <recommendedName>
        <fullName evidence="5">Protein hook</fullName>
    </recommendedName>
</protein>
<comment type="subcellular location">
    <subcellularLocation>
        <location evidence="2">Cytoplasm</location>
        <location evidence="2">Cytoskeleton</location>
    </subcellularLocation>
    <subcellularLocation>
        <location evidence="1">Endosome</location>
    </subcellularLocation>
</comment>
<evidence type="ECO:0000256" key="6">
    <source>
        <dbReference type="ARBA" id="ARBA00022490"/>
    </source>
</evidence>
<dbReference type="Pfam" id="PF05622">
    <property type="entry name" value="HOOK"/>
    <property type="match status" value="1"/>
</dbReference>
<keyword evidence="7" id="KW-0254">Endocytosis</keyword>
<evidence type="ECO:0000256" key="13">
    <source>
        <dbReference type="SAM" id="MobiDB-lite"/>
    </source>
</evidence>
<accession>A0A8S1DRD8</accession>
<feature type="compositionally biased region" description="Polar residues" evidence="13">
    <location>
        <begin position="685"/>
        <end position="705"/>
    </location>
</feature>
<feature type="region of interest" description="Disordered" evidence="13">
    <location>
        <begin position="440"/>
        <end position="459"/>
    </location>
</feature>
<feature type="domain" description="Calponin-homology (CH)" evidence="14">
    <location>
        <begin position="9"/>
        <end position="127"/>
    </location>
</feature>
<dbReference type="PROSITE" id="PS50021">
    <property type="entry name" value="CH"/>
    <property type="match status" value="1"/>
</dbReference>
<dbReference type="GO" id="GO:0005768">
    <property type="term" value="C:endosome"/>
    <property type="evidence" value="ECO:0007669"/>
    <property type="project" value="UniProtKB-SubCell"/>
</dbReference>
<reference evidence="15 16" key="1">
    <citation type="submission" date="2020-04" db="EMBL/GenBank/DDBJ databases">
        <authorList>
            <person name="Alioto T."/>
            <person name="Alioto T."/>
            <person name="Gomez Garrido J."/>
        </authorList>
    </citation>
    <scope>NUCLEOTIDE SEQUENCE [LARGE SCALE GENOMIC DNA]</scope>
</reference>
<keyword evidence="6" id="KW-0963">Cytoplasm</keyword>
<keyword evidence="8" id="KW-0493">Microtubule</keyword>
<evidence type="ECO:0000256" key="10">
    <source>
        <dbReference type="ARBA" id="ARBA00023054"/>
    </source>
</evidence>
<feature type="coiled-coil region" evidence="12">
    <location>
        <begin position="186"/>
        <end position="366"/>
    </location>
</feature>
<dbReference type="InterPro" id="IPR043936">
    <property type="entry name" value="HOOK_N"/>
</dbReference>
<evidence type="ECO:0000256" key="4">
    <source>
        <dbReference type="ARBA" id="ARBA00011241"/>
    </source>
</evidence>
<dbReference type="Pfam" id="PF19047">
    <property type="entry name" value="HOOK_N"/>
    <property type="match status" value="1"/>
</dbReference>
<dbReference type="PANTHER" id="PTHR18947:SF39">
    <property type="entry name" value="PROTEIN HOOK"/>
    <property type="match status" value="1"/>
</dbReference>
<keyword evidence="9" id="KW-0967">Endosome</keyword>
<feature type="region of interest" description="Disordered" evidence="13">
    <location>
        <begin position="530"/>
        <end position="551"/>
    </location>
</feature>
<dbReference type="GO" id="GO:0031122">
    <property type="term" value="P:cytoplasmic microtubule organization"/>
    <property type="evidence" value="ECO:0007669"/>
    <property type="project" value="InterPro"/>
</dbReference>
<dbReference type="GO" id="GO:0005813">
    <property type="term" value="C:centrosome"/>
    <property type="evidence" value="ECO:0007669"/>
    <property type="project" value="TreeGrafter"/>
</dbReference>
<dbReference type="InterPro" id="IPR036872">
    <property type="entry name" value="CH_dom_sf"/>
</dbReference>
<dbReference type="FunFam" id="1.10.418.10:FF:000024">
    <property type="entry name" value="Hook homolog 3 (Drosophila)"/>
    <property type="match status" value="1"/>
</dbReference>
<keyword evidence="16" id="KW-1185">Reference proteome</keyword>
<comment type="caution">
    <text evidence="15">The sequence shown here is derived from an EMBL/GenBank/DDBJ whole genome shotgun (WGS) entry which is preliminary data.</text>
</comment>
<comment type="similarity">
    <text evidence="3">Belongs to the hook family.</text>
</comment>
<dbReference type="GO" id="GO:0051959">
    <property type="term" value="F:dynein light intermediate chain binding"/>
    <property type="evidence" value="ECO:0007669"/>
    <property type="project" value="TreeGrafter"/>
</dbReference>
<dbReference type="GO" id="GO:0006897">
    <property type="term" value="P:endocytosis"/>
    <property type="evidence" value="ECO:0007669"/>
    <property type="project" value="UniProtKB-KW"/>
</dbReference>
<organism evidence="15 16">
    <name type="scientific">Cloeon dipterum</name>
    <dbReference type="NCBI Taxonomy" id="197152"/>
    <lineage>
        <taxon>Eukaryota</taxon>
        <taxon>Metazoa</taxon>
        <taxon>Ecdysozoa</taxon>
        <taxon>Arthropoda</taxon>
        <taxon>Hexapoda</taxon>
        <taxon>Insecta</taxon>
        <taxon>Pterygota</taxon>
        <taxon>Palaeoptera</taxon>
        <taxon>Ephemeroptera</taxon>
        <taxon>Pisciforma</taxon>
        <taxon>Baetidae</taxon>
        <taxon>Cloeon</taxon>
    </lineage>
</organism>
<evidence type="ECO:0000259" key="14">
    <source>
        <dbReference type="PROSITE" id="PS50021"/>
    </source>
</evidence>
<dbReference type="EMBL" id="CADEPI010000303">
    <property type="protein sequence ID" value="CAB3383311.1"/>
    <property type="molecule type" value="Genomic_DNA"/>
</dbReference>
<dbReference type="GO" id="GO:0005874">
    <property type="term" value="C:microtubule"/>
    <property type="evidence" value="ECO:0007669"/>
    <property type="project" value="UniProtKB-KW"/>
</dbReference>
<name>A0A8S1DRD8_9INSE</name>
<proteinExistence type="inferred from homology"/>
<feature type="compositionally biased region" description="Low complexity" evidence="13">
    <location>
        <begin position="706"/>
        <end position="717"/>
    </location>
</feature>
<dbReference type="Proteomes" id="UP000494165">
    <property type="component" value="Unassembled WGS sequence"/>
</dbReference>
<evidence type="ECO:0000313" key="15">
    <source>
        <dbReference type="EMBL" id="CAB3383311.1"/>
    </source>
</evidence>
<feature type="region of interest" description="Disordered" evidence="13">
    <location>
        <begin position="685"/>
        <end position="739"/>
    </location>
</feature>
<feature type="compositionally biased region" description="Low complexity" evidence="13">
    <location>
        <begin position="534"/>
        <end position="548"/>
    </location>
</feature>
<sequence length="739" mass="84525">MADPLAEEAPEVKSLLKWLQTFEIADCNQPLQLQDLSDGIVMSKILNEIEPLCFTDAWKSSMNANASQIWRLKVSNLKKLVTKMMDYYQDYLNFQPLSFEEPNINKIGEHCDPENLTQLLIMVLGCAVHCANKEEYIMKITSLEVDVQSVLMQCIKELQSCFQMPGAPLESPASVGPGESFVTSHISQLQEELRATSALKEQMAQKCHELDQQATILQDEKEVLLSENSALKERMKEFEGLEDAGGSQRLKDLKKQVEQLKEEVFKAETARDDYRAKVQLVEKENLETKARLVELQQAADEARLLKDELDVAREAADQAAKLEATIETYKKKLEEFSDLRRQLKLLEDKNIEYMQTNMELEEELKKSGSWKPQVEMYKKQVGELHQKLGDETKRADKVEFENRKLLEKLQAVTVEKERLVTVLGDMKENMEEMKFTQIQTVDNASPGPVAQRSASSGPNQLDLSVQELKEKVIRLEHENKLLKIKGTGDEEFAVLQAQVEDLTQRMSLEQAENRKANQRIMELENQVTEAQERLASSSQQDSNLSTSAKSLMSQLQTQVRDLGNELEEKSGQVETKEAQLTDMKQKLVFLQGALERKDLEMQAKEEKYQRCIEKAKSVINTLDPKQDASAEVAELRNQIEEKERIIVNMEKEFEKSRGIREMEEKLMLTAFNKFTVQMNRQAAEQRLSNMASTSASFLSRQRQPTSGRSRGRASNSSPPYNTRSLQERIAQDFEDMKIT</sequence>
<keyword evidence="11" id="KW-0206">Cytoskeleton</keyword>
<evidence type="ECO:0000256" key="12">
    <source>
        <dbReference type="SAM" id="Coils"/>
    </source>
</evidence>
<evidence type="ECO:0000256" key="11">
    <source>
        <dbReference type="ARBA" id="ARBA00023212"/>
    </source>
</evidence>
<evidence type="ECO:0000313" key="16">
    <source>
        <dbReference type="Proteomes" id="UP000494165"/>
    </source>
</evidence>
<dbReference type="OrthoDB" id="49395at2759"/>
<gene>
    <name evidence="15" type="ORF">CLODIP_2_CD00015</name>
</gene>
<dbReference type="InterPro" id="IPR008636">
    <property type="entry name" value="Hook_C"/>
</dbReference>
<dbReference type="Gene3D" id="1.10.287.1490">
    <property type="match status" value="1"/>
</dbReference>
<dbReference type="GO" id="GO:0030705">
    <property type="term" value="P:cytoskeleton-dependent intracellular transport"/>
    <property type="evidence" value="ECO:0007669"/>
    <property type="project" value="InterPro"/>
</dbReference>
<dbReference type="Gene3D" id="1.10.418.10">
    <property type="entry name" value="Calponin-like domain"/>
    <property type="match status" value="1"/>
</dbReference>
<feature type="compositionally biased region" description="Basic and acidic residues" evidence="13">
    <location>
        <begin position="725"/>
        <end position="739"/>
    </location>
</feature>
<evidence type="ECO:0000256" key="3">
    <source>
        <dbReference type="ARBA" id="ARBA00006946"/>
    </source>
</evidence>